<accession>A0A7G9GLT2</accession>
<dbReference type="SUPFAM" id="SSF101386">
    <property type="entry name" value="all-alpha NTP pyrophosphatases"/>
    <property type="match status" value="1"/>
</dbReference>
<dbReference type="CDD" id="cd11539">
    <property type="entry name" value="NTP-PPase_u2"/>
    <property type="match status" value="1"/>
</dbReference>
<dbReference type="AlphaFoldDB" id="A0A7G9GLT2"/>
<organism evidence="1 2">
    <name type="scientific">[Eubacterium] hominis</name>
    <dbReference type="NCBI Taxonomy" id="2764325"/>
    <lineage>
        <taxon>Bacteria</taxon>
        <taxon>Bacillati</taxon>
        <taxon>Bacillota</taxon>
        <taxon>Erysipelotrichia</taxon>
        <taxon>Erysipelotrichales</taxon>
        <taxon>Erysipelotrichaceae</taxon>
        <taxon>Amedibacillus</taxon>
    </lineage>
</organism>
<dbReference type="KEGG" id="ehn:H9Q80_16175"/>
<evidence type="ECO:0000313" key="2">
    <source>
        <dbReference type="Proteomes" id="UP000515856"/>
    </source>
</evidence>
<dbReference type="Proteomes" id="UP000515856">
    <property type="component" value="Chromosome"/>
</dbReference>
<dbReference type="RefSeq" id="WP_117452094.1">
    <property type="nucleotide sequence ID" value="NZ_CP060636.1"/>
</dbReference>
<keyword evidence="2" id="KW-1185">Reference proteome</keyword>
<name>A0A7G9GLT2_9FIRM</name>
<evidence type="ECO:0000313" key="1">
    <source>
        <dbReference type="EMBL" id="QNM11764.1"/>
    </source>
</evidence>
<gene>
    <name evidence="1" type="ORF">H9Q80_16175</name>
</gene>
<protein>
    <submittedName>
        <fullName evidence="1">Uncharacterized protein</fullName>
    </submittedName>
</protein>
<sequence length="114" mass="13711">MEYKMDEQILQSAIDTYGSRSQHDMLLEEISELQKEICKYYRNVNNEPQIMEEMADVLIMIEQVRMMHKIKNEDIQKVIDFKLARLNGRVNEEIEKRHKTYCDLERGYGCVFDE</sequence>
<dbReference type="EMBL" id="CP060636">
    <property type="protein sequence ID" value="QNM11764.1"/>
    <property type="molecule type" value="Genomic_DNA"/>
</dbReference>
<proteinExistence type="predicted"/>
<reference evidence="1 2" key="1">
    <citation type="submission" date="2020-08" db="EMBL/GenBank/DDBJ databases">
        <authorList>
            <person name="Liu C."/>
            <person name="Sun Q."/>
        </authorList>
    </citation>
    <scope>NUCLEOTIDE SEQUENCE [LARGE SCALE GENOMIC DNA]</scope>
    <source>
        <strain evidence="1 2">NSJ-61</strain>
    </source>
</reference>
<dbReference type="Gene3D" id="1.10.287.1080">
    <property type="entry name" value="MazG-like"/>
    <property type="match status" value="1"/>
</dbReference>